<comment type="similarity">
    <text evidence="1">Belongs to the disease resistance NB-LRR family.</text>
</comment>
<evidence type="ECO:0000256" key="3">
    <source>
        <dbReference type="ARBA" id="ARBA00022737"/>
    </source>
</evidence>
<evidence type="ECO:0000256" key="5">
    <source>
        <dbReference type="ARBA" id="ARBA00022821"/>
    </source>
</evidence>
<keyword evidence="10" id="KW-1185">Reference proteome</keyword>
<evidence type="ECO:0000259" key="8">
    <source>
        <dbReference type="Pfam" id="PF23559"/>
    </source>
</evidence>
<dbReference type="PANTHER" id="PTHR23155:SF1205">
    <property type="entry name" value="DISEASE RESISTANCE PROTEIN RPM1"/>
    <property type="match status" value="1"/>
</dbReference>
<organism evidence="9 10">
    <name type="scientific">Salvia divinorum</name>
    <name type="common">Maria pastora</name>
    <name type="synonym">Diviner's sage</name>
    <dbReference type="NCBI Taxonomy" id="28513"/>
    <lineage>
        <taxon>Eukaryota</taxon>
        <taxon>Viridiplantae</taxon>
        <taxon>Streptophyta</taxon>
        <taxon>Embryophyta</taxon>
        <taxon>Tracheophyta</taxon>
        <taxon>Spermatophyta</taxon>
        <taxon>Magnoliopsida</taxon>
        <taxon>eudicotyledons</taxon>
        <taxon>Gunneridae</taxon>
        <taxon>Pentapetalae</taxon>
        <taxon>asterids</taxon>
        <taxon>lamiids</taxon>
        <taxon>Lamiales</taxon>
        <taxon>Lamiaceae</taxon>
        <taxon>Nepetoideae</taxon>
        <taxon>Mentheae</taxon>
        <taxon>Salviinae</taxon>
        <taxon>Salvia</taxon>
        <taxon>Salvia subgen. Calosphace</taxon>
    </lineage>
</organism>
<keyword evidence="5" id="KW-0611">Plant defense</keyword>
<keyword evidence="4" id="KW-0547">Nucleotide-binding</keyword>
<dbReference type="InterPro" id="IPR044974">
    <property type="entry name" value="Disease_R_plants"/>
</dbReference>
<dbReference type="InterPro" id="IPR042197">
    <property type="entry name" value="Apaf_helical"/>
</dbReference>
<dbReference type="AlphaFoldDB" id="A0ABD1GUN1"/>
<dbReference type="EMBL" id="JBEAFC010000008">
    <property type="protein sequence ID" value="KAL1546744.1"/>
    <property type="molecule type" value="Genomic_DNA"/>
</dbReference>
<dbReference type="Gene3D" id="1.10.10.10">
    <property type="entry name" value="Winged helix-like DNA-binding domain superfamily/Winged helix DNA-binding domain"/>
    <property type="match status" value="1"/>
</dbReference>
<dbReference type="InterPro" id="IPR002182">
    <property type="entry name" value="NB-ARC"/>
</dbReference>
<dbReference type="FunFam" id="1.10.10.10:FF:000322">
    <property type="entry name" value="Probable disease resistance protein At1g63360"/>
    <property type="match status" value="1"/>
</dbReference>
<evidence type="ECO:0000313" key="10">
    <source>
        <dbReference type="Proteomes" id="UP001567538"/>
    </source>
</evidence>
<keyword evidence="3" id="KW-0677">Repeat</keyword>
<name>A0ABD1GUN1_SALDI</name>
<evidence type="ECO:0000313" key="9">
    <source>
        <dbReference type="EMBL" id="KAL1546744.1"/>
    </source>
</evidence>
<keyword evidence="2" id="KW-0433">Leucine-rich repeat</keyword>
<dbReference type="InterPro" id="IPR036388">
    <property type="entry name" value="WH-like_DNA-bd_sf"/>
</dbReference>
<evidence type="ECO:0000256" key="4">
    <source>
        <dbReference type="ARBA" id="ARBA00022741"/>
    </source>
</evidence>
<dbReference type="SUPFAM" id="SSF52540">
    <property type="entry name" value="P-loop containing nucleoside triphosphate hydrolases"/>
    <property type="match status" value="1"/>
</dbReference>
<evidence type="ECO:0000259" key="7">
    <source>
        <dbReference type="Pfam" id="PF00931"/>
    </source>
</evidence>
<protein>
    <submittedName>
        <fullName evidence="9">Late blight resistance protein R1B-16</fullName>
    </submittedName>
</protein>
<accession>A0ABD1GUN1</accession>
<gene>
    <name evidence="9" type="ORF">AAHA92_23300</name>
</gene>
<dbReference type="Proteomes" id="UP001567538">
    <property type="component" value="Unassembled WGS sequence"/>
</dbReference>
<dbReference type="Gene3D" id="1.10.8.430">
    <property type="entry name" value="Helical domain of apoptotic protease-activating factors"/>
    <property type="match status" value="1"/>
</dbReference>
<reference evidence="9 10" key="1">
    <citation type="submission" date="2024-06" db="EMBL/GenBank/DDBJ databases">
        <title>A chromosome level genome sequence of Diviner's sage (Salvia divinorum).</title>
        <authorList>
            <person name="Ford S.A."/>
            <person name="Ro D.-K."/>
            <person name="Ness R.W."/>
            <person name="Phillips M.A."/>
        </authorList>
    </citation>
    <scope>NUCLEOTIDE SEQUENCE [LARGE SCALE GENOMIC DNA]</scope>
    <source>
        <strain evidence="9">SAF-2024a</strain>
        <tissue evidence="9">Leaf</tissue>
    </source>
</reference>
<dbReference type="GO" id="GO:0006952">
    <property type="term" value="P:defense response"/>
    <property type="evidence" value="ECO:0007669"/>
    <property type="project" value="UniProtKB-KW"/>
</dbReference>
<dbReference type="PANTHER" id="PTHR23155">
    <property type="entry name" value="DISEASE RESISTANCE PROTEIN RP"/>
    <property type="match status" value="1"/>
</dbReference>
<dbReference type="Pfam" id="PF00931">
    <property type="entry name" value="NB-ARC"/>
    <property type="match status" value="1"/>
</dbReference>
<dbReference type="Gene3D" id="3.40.50.300">
    <property type="entry name" value="P-loop containing nucleotide triphosphate hydrolases"/>
    <property type="match status" value="1"/>
</dbReference>
<comment type="caution">
    <text evidence="9">The sequence shown here is derived from an EMBL/GenBank/DDBJ whole genome shotgun (WGS) entry which is preliminary data.</text>
</comment>
<dbReference type="InterPro" id="IPR058922">
    <property type="entry name" value="WHD_DRP"/>
</dbReference>
<evidence type="ECO:0000256" key="2">
    <source>
        <dbReference type="ARBA" id="ARBA00022614"/>
    </source>
</evidence>
<keyword evidence="6" id="KW-0067">ATP-binding</keyword>
<sequence>MDVSELGQEVVARLEKAYFLIVMDDVWNQADWERLHIALPKENNKGKILITSRNEDVGTYVSCPRASHKLCSFMQDESWELLRLVALRSMDCSSNLADVGQIIAANYHGMSLSLVLIGGILATTYSASDMNVTKKAWDQVSTQVSKILQEDPTDHVNKFIFLSYDALPYNLHACFLYLGVSPEDYEIRVSKLIRKWIGEGFIHENRDERLEKTAQKYLMDLINRNLVTTDKFKSISSSKPTTSSSLMGGGLNDDATAAESFKSLSKPAATSLFVSGALL</sequence>
<feature type="domain" description="Disease resistance protein winged helix" evidence="8">
    <location>
        <begin position="182"/>
        <end position="233"/>
    </location>
</feature>
<evidence type="ECO:0000256" key="1">
    <source>
        <dbReference type="ARBA" id="ARBA00008894"/>
    </source>
</evidence>
<evidence type="ECO:0000256" key="6">
    <source>
        <dbReference type="ARBA" id="ARBA00022840"/>
    </source>
</evidence>
<dbReference type="InterPro" id="IPR027417">
    <property type="entry name" value="P-loop_NTPase"/>
</dbReference>
<dbReference type="GO" id="GO:0005524">
    <property type="term" value="F:ATP binding"/>
    <property type="evidence" value="ECO:0007669"/>
    <property type="project" value="UniProtKB-KW"/>
</dbReference>
<dbReference type="Pfam" id="PF23559">
    <property type="entry name" value="WHD_DRP"/>
    <property type="match status" value="1"/>
</dbReference>
<feature type="domain" description="NB-ARC" evidence="7">
    <location>
        <begin position="5"/>
        <end position="88"/>
    </location>
</feature>
<proteinExistence type="inferred from homology"/>